<comment type="caution">
    <text evidence="1">The sequence shown here is derived from an EMBL/GenBank/DDBJ whole genome shotgun (WGS) entry which is preliminary data.</text>
</comment>
<dbReference type="Proteomes" id="UP001141806">
    <property type="component" value="Unassembled WGS sequence"/>
</dbReference>
<protein>
    <submittedName>
        <fullName evidence="1">Uncharacterized protein</fullName>
    </submittedName>
</protein>
<accession>A0A9Q0JW31</accession>
<evidence type="ECO:0000313" key="2">
    <source>
        <dbReference type="Proteomes" id="UP001141806"/>
    </source>
</evidence>
<sequence length="162" mass="17529">MLSSSSTALRNERIRCTTADFAGVDVFSEFKRICNQLNSIGKPVLDQRKVFLLLTNLGSSYENFAPSMLEPQIKGLVPSVAVSSLKVTALLSHHRAVASSKVGQNQILDKGNQPPQDSVLQQHNAIDSTRSASSASHPIKCQICNKLGHGALKCFGPWLQAN</sequence>
<evidence type="ECO:0000313" key="1">
    <source>
        <dbReference type="EMBL" id="KAJ4953926.1"/>
    </source>
</evidence>
<reference evidence="1" key="1">
    <citation type="journal article" date="2023" name="Plant J.">
        <title>The genome of the king protea, Protea cynaroides.</title>
        <authorList>
            <person name="Chang J."/>
            <person name="Duong T.A."/>
            <person name="Schoeman C."/>
            <person name="Ma X."/>
            <person name="Roodt D."/>
            <person name="Barker N."/>
            <person name="Li Z."/>
            <person name="Van de Peer Y."/>
            <person name="Mizrachi E."/>
        </authorList>
    </citation>
    <scope>NUCLEOTIDE SEQUENCE</scope>
    <source>
        <tissue evidence="1">Young leaves</tissue>
    </source>
</reference>
<proteinExistence type="predicted"/>
<dbReference type="OrthoDB" id="1845088at2759"/>
<gene>
    <name evidence="1" type="ORF">NE237_030758</name>
</gene>
<dbReference type="AlphaFoldDB" id="A0A9Q0JW31"/>
<dbReference type="EMBL" id="JAMYWD010000012">
    <property type="protein sequence ID" value="KAJ4953926.1"/>
    <property type="molecule type" value="Genomic_DNA"/>
</dbReference>
<keyword evidence="2" id="KW-1185">Reference proteome</keyword>
<name>A0A9Q0JW31_9MAGN</name>
<organism evidence="1 2">
    <name type="scientific">Protea cynaroides</name>
    <dbReference type="NCBI Taxonomy" id="273540"/>
    <lineage>
        <taxon>Eukaryota</taxon>
        <taxon>Viridiplantae</taxon>
        <taxon>Streptophyta</taxon>
        <taxon>Embryophyta</taxon>
        <taxon>Tracheophyta</taxon>
        <taxon>Spermatophyta</taxon>
        <taxon>Magnoliopsida</taxon>
        <taxon>Proteales</taxon>
        <taxon>Proteaceae</taxon>
        <taxon>Protea</taxon>
    </lineage>
</organism>